<dbReference type="CDD" id="cd00229">
    <property type="entry name" value="SGNH_hydrolase"/>
    <property type="match status" value="1"/>
</dbReference>
<dbReference type="PANTHER" id="PTHR43784:SF2">
    <property type="entry name" value="GDSL-LIKE LIPASE_ACYLHYDROLASE, PUTATIVE (AFU_ORTHOLOGUE AFUA_2G00820)-RELATED"/>
    <property type="match status" value="1"/>
</dbReference>
<proteinExistence type="predicted"/>
<gene>
    <name evidence="2" type="ORF">BN2156_01098</name>
</gene>
<reference evidence="3" key="1">
    <citation type="submission" date="2015-07" db="EMBL/GenBank/DDBJ databases">
        <authorList>
            <person name="Urmite Genomes"/>
        </authorList>
    </citation>
    <scope>NUCLEOTIDE SEQUENCE [LARGE SCALE GENOMIC DNA]</scope>
    <source>
        <strain evidence="3">type strain: ATCC 49404</strain>
    </source>
</reference>
<sequence length="229" mass="24763" precursor="true">MSRLTTFIVSLALLVGLFAQAPQRRYVNSGLDPQINHIAVIGDSYTTGMLAEGGMGPRNWAPLAWQELAQRGVQVDADVVAEGGAGYEARGNRGSVFADLTARAVQPDDALIVFFGSRNDKDSDLGAVTRLSHDALTRARQSAPTARMLVIGPPWVNADVPPNLLGVRDILRDQARQVGATFVDPIAERWFFDRPELIGADGIHPTDAGHAYMADKIAPLIGKELPRWV</sequence>
<evidence type="ECO:0000313" key="2">
    <source>
        <dbReference type="EMBL" id="CRZ14250.1"/>
    </source>
</evidence>
<feature type="domain" description="SGNH hydrolase-type esterase" evidence="1">
    <location>
        <begin position="40"/>
        <end position="211"/>
    </location>
</feature>
<dbReference type="EMBL" id="CWKH01000001">
    <property type="protein sequence ID" value="CRZ14250.1"/>
    <property type="molecule type" value="Genomic_DNA"/>
</dbReference>
<dbReference type="SUPFAM" id="SSF52266">
    <property type="entry name" value="SGNH hydrolase"/>
    <property type="match status" value="1"/>
</dbReference>
<keyword evidence="3" id="KW-1185">Reference proteome</keyword>
<dbReference type="InterPro" id="IPR054624">
    <property type="entry name" value="GDSL_Rv0518"/>
</dbReference>
<dbReference type="AlphaFoldDB" id="A0A0H5RJA6"/>
<dbReference type="InterPro" id="IPR013830">
    <property type="entry name" value="SGNH_hydro"/>
</dbReference>
<name>A0A0H5RJA6_9MYCO</name>
<dbReference type="RefSeq" id="WP_090511079.1">
    <property type="nucleotide sequence ID" value="NZ_CWKH01000001.1"/>
</dbReference>
<dbReference type="Proteomes" id="UP000199147">
    <property type="component" value="Unassembled WGS sequence"/>
</dbReference>
<dbReference type="Gene3D" id="3.40.50.1110">
    <property type="entry name" value="SGNH hydrolase"/>
    <property type="match status" value="1"/>
</dbReference>
<organism evidence="2 3">
    <name type="scientific">Mycolicibacterium neworleansense</name>
    <dbReference type="NCBI Taxonomy" id="146018"/>
    <lineage>
        <taxon>Bacteria</taxon>
        <taxon>Bacillati</taxon>
        <taxon>Actinomycetota</taxon>
        <taxon>Actinomycetes</taxon>
        <taxon>Mycobacteriales</taxon>
        <taxon>Mycobacteriaceae</taxon>
        <taxon>Mycolicibacterium</taxon>
    </lineage>
</organism>
<accession>A0A0H5RJA6</accession>
<dbReference type="NCBIfam" id="NF045548">
    <property type="entry name" value="GDSL_lipase"/>
    <property type="match status" value="1"/>
</dbReference>
<dbReference type="Pfam" id="PF13472">
    <property type="entry name" value="Lipase_GDSL_2"/>
    <property type="match status" value="1"/>
</dbReference>
<dbReference type="InterPro" id="IPR053140">
    <property type="entry name" value="GDSL_Rv0518-like"/>
</dbReference>
<dbReference type="STRING" id="146018.BN2156_01098"/>
<dbReference type="OrthoDB" id="8215557at2"/>
<protein>
    <submittedName>
        <fullName evidence="2">GDSL family lipase</fullName>
    </submittedName>
</protein>
<evidence type="ECO:0000259" key="1">
    <source>
        <dbReference type="Pfam" id="PF13472"/>
    </source>
</evidence>
<evidence type="ECO:0000313" key="3">
    <source>
        <dbReference type="Proteomes" id="UP000199147"/>
    </source>
</evidence>
<dbReference type="InterPro" id="IPR036514">
    <property type="entry name" value="SGNH_hydro_sf"/>
</dbReference>
<dbReference type="PANTHER" id="PTHR43784">
    <property type="entry name" value="GDSL-LIKE LIPASE/ACYLHYDROLASE, PUTATIVE (AFU_ORTHOLOGUE AFUA_2G00820)-RELATED"/>
    <property type="match status" value="1"/>
</dbReference>